<keyword evidence="1" id="KW-1133">Transmembrane helix</keyword>
<evidence type="ECO:0000256" key="1">
    <source>
        <dbReference type="SAM" id="Phobius"/>
    </source>
</evidence>
<accession>A0A931FA11</accession>
<reference evidence="2" key="1">
    <citation type="submission" date="2020-11" db="EMBL/GenBank/DDBJ databases">
        <title>Halonatronomonas betainensis gen. nov., sp. nov. a novel haloalkaliphilic representative of the family Halanaerobiacae capable of betaine degradation.</title>
        <authorList>
            <person name="Boltyanskaya Y."/>
            <person name="Kevbrin V."/>
            <person name="Detkova E."/>
            <person name="Grouzdev D.S."/>
            <person name="Koziaeva V."/>
            <person name="Zhilina T."/>
        </authorList>
    </citation>
    <scope>NUCLEOTIDE SEQUENCE</scope>
    <source>
        <strain evidence="2">Z-7014</strain>
    </source>
</reference>
<keyword evidence="3" id="KW-1185">Reference proteome</keyword>
<name>A0A931FA11_9FIRM</name>
<dbReference type="EMBL" id="JADPIE010000002">
    <property type="protein sequence ID" value="MBF8436452.1"/>
    <property type="molecule type" value="Genomic_DNA"/>
</dbReference>
<protein>
    <submittedName>
        <fullName evidence="2">DUF1475 family protein</fullName>
    </submittedName>
</protein>
<keyword evidence="1" id="KW-0812">Transmembrane</keyword>
<dbReference type="Proteomes" id="UP000621436">
    <property type="component" value="Unassembled WGS sequence"/>
</dbReference>
<proteinExistence type="predicted"/>
<evidence type="ECO:0000313" key="3">
    <source>
        <dbReference type="Proteomes" id="UP000621436"/>
    </source>
</evidence>
<comment type="caution">
    <text evidence="2">The sequence shown here is derived from an EMBL/GenBank/DDBJ whole genome shotgun (WGS) entry which is preliminary data.</text>
</comment>
<feature type="transmembrane region" description="Helical" evidence="1">
    <location>
        <begin position="7"/>
        <end position="28"/>
    </location>
</feature>
<dbReference type="InterPro" id="IPR009943">
    <property type="entry name" value="DUF1475"/>
</dbReference>
<dbReference type="Pfam" id="PF07343">
    <property type="entry name" value="DUF1475"/>
    <property type="match status" value="1"/>
</dbReference>
<gene>
    <name evidence="2" type="ORF">I0Q91_05135</name>
</gene>
<keyword evidence="1" id="KW-0472">Membrane</keyword>
<feature type="transmembrane region" description="Helical" evidence="1">
    <location>
        <begin position="70"/>
        <end position="90"/>
    </location>
</feature>
<dbReference type="RefSeq" id="WP_270453345.1">
    <property type="nucleotide sequence ID" value="NZ_JADPIE010000002.1"/>
</dbReference>
<sequence length="119" mass="13329">MKITKIVSWLGLIAMVLVISNGFINGSFTEDGGELLANPWGIVSLVDLYVGFIIFSLWIAFREKTIQAKIIWIALMMVFGFLTASLYTLITAYKSEGNWLKFFLGARKDSLINSEQAVK</sequence>
<dbReference type="AlphaFoldDB" id="A0A931FA11"/>
<organism evidence="2 3">
    <name type="scientific">Halonatronomonas betaini</name>
    <dbReference type="NCBI Taxonomy" id="2778430"/>
    <lineage>
        <taxon>Bacteria</taxon>
        <taxon>Bacillati</taxon>
        <taxon>Bacillota</taxon>
        <taxon>Clostridia</taxon>
        <taxon>Halanaerobiales</taxon>
        <taxon>Halarsenatibacteraceae</taxon>
        <taxon>Halonatronomonas</taxon>
    </lineage>
</organism>
<feature type="transmembrane region" description="Helical" evidence="1">
    <location>
        <begin position="40"/>
        <end position="61"/>
    </location>
</feature>
<evidence type="ECO:0000313" key="2">
    <source>
        <dbReference type="EMBL" id="MBF8436452.1"/>
    </source>
</evidence>